<evidence type="ECO:0000313" key="2">
    <source>
        <dbReference type="Proteomes" id="UP000239047"/>
    </source>
</evidence>
<comment type="caution">
    <text evidence="1">The sequence shown here is derived from an EMBL/GenBank/DDBJ whole genome shotgun (WGS) entry which is preliminary data.</text>
</comment>
<proteinExistence type="predicted"/>
<name>A0A2S5GF37_9BACL</name>
<accession>A0A2S5GF37</accession>
<evidence type="ECO:0000313" key="1">
    <source>
        <dbReference type="EMBL" id="PPA71662.1"/>
    </source>
</evidence>
<dbReference type="EMBL" id="PREZ01000002">
    <property type="protein sequence ID" value="PPA71662.1"/>
    <property type="molecule type" value="Genomic_DNA"/>
</dbReference>
<sequence length="96" mass="10443">MKWKSNHTLKLGGTAHKSVPAQRKGLFLCVFLIKSGSRRLGATSIRQPAQIGAFCLLGRMTYDSSPCLLELDIIKSGNGRLAPTDVRRSANQALFA</sequence>
<gene>
    <name evidence="1" type="ORF">C4B60_06295</name>
</gene>
<keyword evidence="2" id="KW-1185">Reference proteome</keyword>
<reference evidence="1 2" key="1">
    <citation type="submission" date="2018-02" db="EMBL/GenBank/DDBJ databases">
        <title>Jeotgalibacillus proteolyticum sp. nov. a protease producing bacterium isolated from ocean sediments of Laizhou Bay.</title>
        <authorList>
            <person name="Li Y."/>
        </authorList>
    </citation>
    <scope>NUCLEOTIDE SEQUENCE [LARGE SCALE GENOMIC DNA]</scope>
    <source>
        <strain evidence="1 2">22-7</strain>
    </source>
</reference>
<dbReference type="AlphaFoldDB" id="A0A2S5GF37"/>
<protein>
    <submittedName>
        <fullName evidence="1">Uncharacterized protein</fullName>
    </submittedName>
</protein>
<organism evidence="1 2">
    <name type="scientific">Jeotgalibacillus proteolyticus</name>
    <dbReference type="NCBI Taxonomy" id="2082395"/>
    <lineage>
        <taxon>Bacteria</taxon>
        <taxon>Bacillati</taxon>
        <taxon>Bacillota</taxon>
        <taxon>Bacilli</taxon>
        <taxon>Bacillales</taxon>
        <taxon>Caryophanaceae</taxon>
        <taxon>Jeotgalibacillus</taxon>
    </lineage>
</organism>
<dbReference type="Proteomes" id="UP000239047">
    <property type="component" value="Unassembled WGS sequence"/>
</dbReference>